<organism evidence="2 3">
    <name type="scientific">Symbiochloris irregularis</name>
    <dbReference type="NCBI Taxonomy" id="706552"/>
    <lineage>
        <taxon>Eukaryota</taxon>
        <taxon>Viridiplantae</taxon>
        <taxon>Chlorophyta</taxon>
        <taxon>core chlorophytes</taxon>
        <taxon>Trebouxiophyceae</taxon>
        <taxon>Trebouxiales</taxon>
        <taxon>Trebouxiaceae</taxon>
        <taxon>Symbiochloris</taxon>
    </lineage>
</organism>
<reference evidence="2 3" key="1">
    <citation type="journal article" date="2024" name="Nat. Commun.">
        <title>Phylogenomics reveals the evolutionary origins of lichenization in chlorophyte algae.</title>
        <authorList>
            <person name="Puginier C."/>
            <person name="Libourel C."/>
            <person name="Otte J."/>
            <person name="Skaloud P."/>
            <person name="Haon M."/>
            <person name="Grisel S."/>
            <person name="Petersen M."/>
            <person name="Berrin J.G."/>
            <person name="Delaux P.M."/>
            <person name="Dal Grande F."/>
            <person name="Keller J."/>
        </authorList>
    </citation>
    <scope>NUCLEOTIDE SEQUENCE [LARGE SCALE GENOMIC DNA]</scope>
    <source>
        <strain evidence="2 3">SAG 2036</strain>
    </source>
</reference>
<feature type="compositionally biased region" description="Polar residues" evidence="1">
    <location>
        <begin position="110"/>
        <end position="119"/>
    </location>
</feature>
<evidence type="ECO:0000256" key="1">
    <source>
        <dbReference type="SAM" id="MobiDB-lite"/>
    </source>
</evidence>
<comment type="caution">
    <text evidence="2">The sequence shown here is derived from an EMBL/GenBank/DDBJ whole genome shotgun (WGS) entry which is preliminary data.</text>
</comment>
<name>A0AAW1PLR9_9CHLO</name>
<gene>
    <name evidence="2" type="ORF">WJX73_000011</name>
</gene>
<protein>
    <submittedName>
        <fullName evidence="2">Uncharacterized protein</fullName>
    </submittedName>
</protein>
<dbReference type="EMBL" id="JALJOQ010000015">
    <property type="protein sequence ID" value="KAK9810549.1"/>
    <property type="molecule type" value="Genomic_DNA"/>
</dbReference>
<dbReference type="AlphaFoldDB" id="A0AAW1PLR9"/>
<dbReference type="Proteomes" id="UP001465755">
    <property type="component" value="Unassembled WGS sequence"/>
</dbReference>
<evidence type="ECO:0000313" key="3">
    <source>
        <dbReference type="Proteomes" id="UP001465755"/>
    </source>
</evidence>
<keyword evidence="3" id="KW-1185">Reference proteome</keyword>
<accession>A0AAW1PLR9</accession>
<sequence>MTDPPDETGAVARADTPACFSRTNNTEQVLWHSNPSFKLWHDMPLSECSDVLVKKYISHIKAHSEDIDAEGCPARLQSPDGLAFQGYDDTDGSSDCATPVKDACIRPFTPEQTSTQGSPVGQDGSPCLPENLFAPLGNHGAPLPGQEGAGHLRQHLRASPLSRHLSLTSPPFKRAANLDPPDLMHQLLSGVPKGLSRLRTGTVRDNSGPFSPSLAVKRRSHLAPFSPHPATPLSQRAARRLKMLHKRTSSGPWFEINLEG</sequence>
<feature type="region of interest" description="Disordered" evidence="1">
    <location>
        <begin position="108"/>
        <end position="149"/>
    </location>
</feature>
<evidence type="ECO:0000313" key="2">
    <source>
        <dbReference type="EMBL" id="KAK9810549.1"/>
    </source>
</evidence>
<proteinExistence type="predicted"/>